<gene>
    <name evidence="1" type="ORF">OIU79_001320</name>
</gene>
<reference evidence="1" key="2">
    <citation type="journal article" date="2023" name="Int. J. Mol. Sci.">
        <title>De Novo Assembly and Annotation of 11 Diverse Shrub Willow (Salix) Genomes Reveals Novel Gene Organization in Sex-Linked Regions.</title>
        <authorList>
            <person name="Hyden B."/>
            <person name="Feng K."/>
            <person name="Yates T.B."/>
            <person name="Jawdy S."/>
            <person name="Cereghino C."/>
            <person name="Smart L.B."/>
            <person name="Muchero W."/>
        </authorList>
    </citation>
    <scope>NUCLEOTIDE SEQUENCE</scope>
    <source>
        <tissue evidence="1">Shoot tip</tissue>
    </source>
</reference>
<reference evidence="1" key="1">
    <citation type="submission" date="2022-11" db="EMBL/GenBank/DDBJ databases">
        <authorList>
            <person name="Hyden B.L."/>
            <person name="Feng K."/>
            <person name="Yates T."/>
            <person name="Jawdy S."/>
            <person name="Smart L.B."/>
            <person name="Muchero W."/>
        </authorList>
    </citation>
    <scope>NUCLEOTIDE SEQUENCE</scope>
    <source>
        <tissue evidence="1">Shoot tip</tissue>
    </source>
</reference>
<dbReference type="Proteomes" id="UP001151532">
    <property type="component" value="Chromosome 7"/>
</dbReference>
<sequence length="113" mass="12982">MRNEVNGMKGNQCLHLCALVDNIVMWHLLLVAEPSLLLAGKLFDLLLNYVVYVCRCSVFGFYSTCDAINTEFLVSDFLLRCASSLDQFDDCEHSRNHWRSELFLVLQVVTKTF</sequence>
<protein>
    <submittedName>
        <fullName evidence="1">Uncharacterized protein</fullName>
    </submittedName>
</protein>
<comment type="caution">
    <text evidence="1">The sequence shown here is derived from an EMBL/GenBank/DDBJ whole genome shotgun (WGS) entry which is preliminary data.</text>
</comment>
<proteinExistence type="predicted"/>
<accession>A0A9Q0V3B6</accession>
<evidence type="ECO:0000313" key="1">
    <source>
        <dbReference type="EMBL" id="KAJ6741379.1"/>
    </source>
</evidence>
<keyword evidence="2" id="KW-1185">Reference proteome</keyword>
<name>A0A9Q0V3B6_SALPP</name>
<dbReference type="AlphaFoldDB" id="A0A9Q0V3B6"/>
<evidence type="ECO:0000313" key="2">
    <source>
        <dbReference type="Proteomes" id="UP001151532"/>
    </source>
</evidence>
<organism evidence="1 2">
    <name type="scientific">Salix purpurea</name>
    <name type="common">Purple osier willow</name>
    <dbReference type="NCBI Taxonomy" id="77065"/>
    <lineage>
        <taxon>Eukaryota</taxon>
        <taxon>Viridiplantae</taxon>
        <taxon>Streptophyta</taxon>
        <taxon>Embryophyta</taxon>
        <taxon>Tracheophyta</taxon>
        <taxon>Spermatophyta</taxon>
        <taxon>Magnoliopsida</taxon>
        <taxon>eudicotyledons</taxon>
        <taxon>Gunneridae</taxon>
        <taxon>Pentapetalae</taxon>
        <taxon>rosids</taxon>
        <taxon>fabids</taxon>
        <taxon>Malpighiales</taxon>
        <taxon>Salicaceae</taxon>
        <taxon>Saliceae</taxon>
        <taxon>Salix</taxon>
    </lineage>
</organism>
<dbReference type="EMBL" id="JAPFFK010000010">
    <property type="protein sequence ID" value="KAJ6741379.1"/>
    <property type="molecule type" value="Genomic_DNA"/>
</dbReference>